<comment type="similarity">
    <text evidence="3">Belongs to the glycosyl hydrolase 3 family.</text>
</comment>
<dbReference type="PRINTS" id="PR00133">
    <property type="entry name" value="GLHYDRLASE3"/>
</dbReference>
<dbReference type="GO" id="GO:0030245">
    <property type="term" value="P:cellulose catabolic process"/>
    <property type="evidence" value="ECO:0007669"/>
    <property type="project" value="UniProtKB-KW"/>
</dbReference>
<evidence type="ECO:0000256" key="1">
    <source>
        <dbReference type="ARBA" id="ARBA00000448"/>
    </source>
</evidence>
<dbReference type="PANTHER" id="PTHR42715:SF2">
    <property type="entry name" value="BETA-GLUCOSIDASE F-RELATED"/>
    <property type="match status" value="1"/>
</dbReference>
<name>A0A2A9N856_9AGAR</name>
<sequence length="70" mass="7450">GTWDEAYSLAKTMVSQLALDERVNIITDMGSSIHNTHSVPRLGIPSLCFNDGPAGVCLVENFTGFPAGIN</sequence>
<dbReference type="AlphaFoldDB" id="A0A2A9N856"/>
<evidence type="ECO:0000256" key="3">
    <source>
        <dbReference type="ARBA" id="ARBA00005336"/>
    </source>
</evidence>
<keyword evidence="5 10" id="KW-0378">Hydrolase</keyword>
<dbReference type="SUPFAM" id="SSF51445">
    <property type="entry name" value="(Trans)glycosidases"/>
    <property type="match status" value="1"/>
</dbReference>
<dbReference type="STRING" id="703135.A0A2A9N856"/>
<comment type="pathway">
    <text evidence="2">Glycan metabolism; cellulose degradation.</text>
</comment>
<organism evidence="10 11">
    <name type="scientific">Amanita thiersii Skay4041</name>
    <dbReference type="NCBI Taxonomy" id="703135"/>
    <lineage>
        <taxon>Eukaryota</taxon>
        <taxon>Fungi</taxon>
        <taxon>Dikarya</taxon>
        <taxon>Basidiomycota</taxon>
        <taxon>Agaricomycotina</taxon>
        <taxon>Agaricomycetes</taxon>
        <taxon>Agaricomycetidae</taxon>
        <taxon>Agaricales</taxon>
        <taxon>Pluteineae</taxon>
        <taxon>Amanitaceae</taxon>
        <taxon>Amanita</taxon>
    </lineage>
</organism>
<evidence type="ECO:0000256" key="8">
    <source>
        <dbReference type="ARBA" id="ARBA00023295"/>
    </source>
</evidence>
<dbReference type="GO" id="GO:0008422">
    <property type="term" value="F:beta-glucosidase activity"/>
    <property type="evidence" value="ECO:0007669"/>
    <property type="project" value="UniProtKB-EC"/>
</dbReference>
<dbReference type="EC" id="3.2.1.21" evidence="4"/>
<evidence type="ECO:0000256" key="6">
    <source>
        <dbReference type="ARBA" id="ARBA00023001"/>
    </source>
</evidence>
<evidence type="ECO:0000256" key="9">
    <source>
        <dbReference type="ARBA" id="ARBA00023326"/>
    </source>
</evidence>
<dbReference type="InterPro" id="IPR050288">
    <property type="entry name" value="Cellulose_deg_GH3"/>
</dbReference>
<protein>
    <recommendedName>
        <fullName evidence="4">beta-glucosidase</fullName>
        <ecNumber evidence="4">3.2.1.21</ecNumber>
    </recommendedName>
</protein>
<evidence type="ECO:0000313" key="11">
    <source>
        <dbReference type="Proteomes" id="UP000242287"/>
    </source>
</evidence>
<comment type="catalytic activity">
    <reaction evidence="1">
        <text>Hydrolysis of terminal, non-reducing beta-D-glucosyl residues with release of beta-D-glucose.</text>
        <dbReference type="EC" id="3.2.1.21"/>
    </reaction>
</comment>
<feature type="non-terminal residue" evidence="10">
    <location>
        <position position="1"/>
    </location>
</feature>
<keyword evidence="11" id="KW-1185">Reference proteome</keyword>
<keyword evidence="7" id="KW-0119">Carbohydrate metabolism</keyword>
<keyword evidence="6" id="KW-0136">Cellulose degradation</keyword>
<dbReference type="InterPro" id="IPR001764">
    <property type="entry name" value="Glyco_hydro_3_N"/>
</dbReference>
<evidence type="ECO:0000256" key="5">
    <source>
        <dbReference type="ARBA" id="ARBA00022801"/>
    </source>
</evidence>
<evidence type="ECO:0000256" key="2">
    <source>
        <dbReference type="ARBA" id="ARBA00004987"/>
    </source>
</evidence>
<dbReference type="Gene3D" id="3.20.20.300">
    <property type="entry name" value="Glycoside hydrolase, family 3, N-terminal domain"/>
    <property type="match status" value="1"/>
</dbReference>
<dbReference type="InterPro" id="IPR036962">
    <property type="entry name" value="Glyco_hydro_3_N_sf"/>
</dbReference>
<gene>
    <name evidence="10" type="ORF">AMATHDRAFT_115947</name>
</gene>
<dbReference type="InterPro" id="IPR017853">
    <property type="entry name" value="GH"/>
</dbReference>
<keyword evidence="9" id="KW-0624">Polysaccharide degradation</keyword>
<dbReference type="OrthoDB" id="416222at2759"/>
<evidence type="ECO:0000256" key="7">
    <source>
        <dbReference type="ARBA" id="ARBA00023277"/>
    </source>
</evidence>
<keyword evidence="8" id="KW-0326">Glycosidase</keyword>
<feature type="non-terminal residue" evidence="10">
    <location>
        <position position="70"/>
    </location>
</feature>
<evidence type="ECO:0000313" key="10">
    <source>
        <dbReference type="EMBL" id="PFH45154.1"/>
    </source>
</evidence>
<evidence type="ECO:0000256" key="4">
    <source>
        <dbReference type="ARBA" id="ARBA00012744"/>
    </source>
</evidence>
<reference evidence="10 11" key="1">
    <citation type="submission" date="2014-02" db="EMBL/GenBank/DDBJ databases">
        <title>Transposable element dynamics among asymbiotic and ectomycorrhizal Amanita fungi.</title>
        <authorList>
            <consortium name="DOE Joint Genome Institute"/>
            <person name="Hess J."/>
            <person name="Skrede I."/>
            <person name="Wolfe B."/>
            <person name="LaButti K."/>
            <person name="Ohm R.A."/>
            <person name="Grigoriev I.V."/>
            <person name="Pringle A."/>
        </authorList>
    </citation>
    <scope>NUCLEOTIDE SEQUENCE [LARGE SCALE GENOMIC DNA]</scope>
    <source>
        <strain evidence="10 11">SKay4041</strain>
    </source>
</reference>
<accession>A0A2A9N856</accession>
<dbReference type="Proteomes" id="UP000242287">
    <property type="component" value="Unassembled WGS sequence"/>
</dbReference>
<proteinExistence type="inferred from homology"/>
<dbReference type="EMBL" id="KZ302525">
    <property type="protein sequence ID" value="PFH45154.1"/>
    <property type="molecule type" value="Genomic_DNA"/>
</dbReference>
<dbReference type="PANTHER" id="PTHR42715">
    <property type="entry name" value="BETA-GLUCOSIDASE"/>
    <property type="match status" value="1"/>
</dbReference>